<sequence>MSDCTSSEGSYSYESESQHWEFGDDDLLDADDGQVEENHQLFSPHGDSSVAGSPRTVQDAHQLVTTEEQLTESDPRLQDGNSGDEGRARGAEVVLDRMSTLLTLPSQQ</sequence>
<dbReference type="Proteomes" id="UP000486351">
    <property type="component" value="Unassembled WGS sequence"/>
</dbReference>
<dbReference type="Proteomes" id="UP000429523">
    <property type="component" value="Unassembled WGS sequence"/>
</dbReference>
<evidence type="ECO:0000313" key="12">
    <source>
        <dbReference type="Proteomes" id="UP000429523"/>
    </source>
</evidence>
<name>A0A6A3M733_9STRA</name>
<dbReference type="EMBL" id="QXGE01000088">
    <property type="protein sequence ID" value="KAE9325437.1"/>
    <property type="molecule type" value="Genomic_DNA"/>
</dbReference>
<dbReference type="Proteomes" id="UP000488956">
    <property type="component" value="Unassembled WGS sequence"/>
</dbReference>
<accession>A0A6A3M733</accession>
<evidence type="ECO:0000256" key="1">
    <source>
        <dbReference type="SAM" id="MobiDB-lite"/>
    </source>
</evidence>
<organism evidence="3 18">
    <name type="scientific">Phytophthora fragariae</name>
    <dbReference type="NCBI Taxonomy" id="53985"/>
    <lineage>
        <taxon>Eukaryota</taxon>
        <taxon>Sar</taxon>
        <taxon>Stramenopiles</taxon>
        <taxon>Oomycota</taxon>
        <taxon>Peronosporomycetes</taxon>
        <taxon>Peronosporales</taxon>
        <taxon>Peronosporaceae</taxon>
        <taxon>Phytophthora</taxon>
    </lineage>
</organism>
<feature type="region of interest" description="Disordered" evidence="1">
    <location>
        <begin position="1"/>
        <end position="94"/>
    </location>
</feature>
<feature type="compositionally biased region" description="Acidic residues" evidence="1">
    <location>
        <begin position="23"/>
        <end position="35"/>
    </location>
</feature>
<dbReference type="EMBL" id="QXFW01000081">
    <property type="protein sequence ID" value="KAE9026208.1"/>
    <property type="molecule type" value="Genomic_DNA"/>
</dbReference>
<dbReference type="Proteomes" id="UP000440732">
    <property type="component" value="Unassembled WGS sequence"/>
</dbReference>
<dbReference type="Proteomes" id="UP000476176">
    <property type="component" value="Unassembled WGS sequence"/>
</dbReference>
<evidence type="ECO:0000313" key="10">
    <source>
        <dbReference type="EMBL" id="KAE9325437.1"/>
    </source>
</evidence>
<dbReference type="Proteomes" id="UP000437068">
    <property type="component" value="Unassembled WGS sequence"/>
</dbReference>
<dbReference type="Proteomes" id="UP000460718">
    <property type="component" value="Unassembled WGS sequence"/>
</dbReference>
<proteinExistence type="predicted"/>
<keyword evidence="13" id="KW-1185">Reference proteome</keyword>
<dbReference type="Proteomes" id="UP000440367">
    <property type="component" value="Unassembled WGS sequence"/>
</dbReference>
<protein>
    <submittedName>
        <fullName evidence="3">Uncharacterized protein</fullName>
    </submittedName>
</protein>
<dbReference type="EMBL" id="QXFY01000351">
    <property type="protein sequence ID" value="KAE9346998.1"/>
    <property type="molecule type" value="Genomic_DNA"/>
</dbReference>
<dbReference type="EMBL" id="QXGC01000070">
    <property type="protein sequence ID" value="KAE9251433.1"/>
    <property type="molecule type" value="Genomic_DNA"/>
</dbReference>
<evidence type="ECO:0000313" key="15">
    <source>
        <dbReference type="Proteomes" id="UP000440367"/>
    </source>
</evidence>
<dbReference type="EMBL" id="QXGD01000072">
    <property type="protein sequence ID" value="KAE9254738.1"/>
    <property type="molecule type" value="Genomic_DNA"/>
</dbReference>
<dbReference type="AlphaFoldDB" id="A0A6A3M733"/>
<evidence type="ECO:0000313" key="13">
    <source>
        <dbReference type="Proteomes" id="UP000433483"/>
    </source>
</evidence>
<dbReference type="EMBL" id="QXFZ01000085">
    <property type="protein sequence ID" value="KAE9134295.1"/>
    <property type="molecule type" value="Genomic_DNA"/>
</dbReference>
<dbReference type="EMBL" id="QXGF01000100">
    <property type="protein sequence ID" value="KAE8946876.1"/>
    <property type="molecule type" value="Genomic_DNA"/>
</dbReference>
<dbReference type="Proteomes" id="UP000433483">
    <property type="component" value="Unassembled WGS sequence"/>
</dbReference>
<comment type="caution">
    <text evidence="3">The sequence shown here is derived from an EMBL/GenBank/DDBJ whole genome shotgun (WGS) entry which is preliminary data.</text>
</comment>
<evidence type="ECO:0000313" key="7">
    <source>
        <dbReference type="EMBL" id="KAE9231749.1"/>
    </source>
</evidence>
<dbReference type="EMBL" id="QXGA01000092">
    <property type="protein sequence ID" value="KAE9152775.1"/>
    <property type="molecule type" value="Genomic_DNA"/>
</dbReference>
<evidence type="ECO:0000313" key="6">
    <source>
        <dbReference type="EMBL" id="KAE9152775.1"/>
    </source>
</evidence>
<evidence type="ECO:0000313" key="18">
    <source>
        <dbReference type="Proteomes" id="UP000460718"/>
    </source>
</evidence>
<evidence type="ECO:0000313" key="20">
    <source>
        <dbReference type="Proteomes" id="UP000486351"/>
    </source>
</evidence>
<evidence type="ECO:0000313" key="9">
    <source>
        <dbReference type="EMBL" id="KAE9254738.1"/>
    </source>
</evidence>
<evidence type="ECO:0000313" key="4">
    <source>
        <dbReference type="EMBL" id="KAE9133950.1"/>
    </source>
</evidence>
<reference evidence="18 19" key="1">
    <citation type="submission" date="2018-09" db="EMBL/GenBank/DDBJ databases">
        <title>Genomic investigation of the strawberry pathogen Phytophthora fragariae indicates pathogenicity is determined by transcriptional variation in three key races.</title>
        <authorList>
            <person name="Adams T.M."/>
            <person name="Armitage A.D."/>
            <person name="Sobczyk M.K."/>
            <person name="Bates H.J."/>
            <person name="Dunwell J.M."/>
            <person name="Nellist C.F."/>
            <person name="Harrison R.J."/>
        </authorList>
    </citation>
    <scope>NUCLEOTIDE SEQUENCE [LARGE SCALE GENOMIC DNA]</scope>
    <source>
        <strain evidence="10 14">A4</strain>
        <strain evidence="9 15">BC-1</strain>
        <strain evidence="8 19">BC-23</strain>
        <strain evidence="7 13">NOV-27</strain>
        <strain evidence="6 16">NOV-5</strain>
        <strain evidence="5 17">NOV-71</strain>
        <strain evidence="11 20">NOV-77</strain>
        <strain evidence="2 12">NOV-9</strain>
        <strain evidence="4 21">ONT-3</strain>
        <strain evidence="3 18">SCRP245</strain>
    </source>
</reference>
<dbReference type="Proteomes" id="UP000441208">
    <property type="component" value="Unassembled WGS sequence"/>
</dbReference>
<evidence type="ECO:0000313" key="8">
    <source>
        <dbReference type="EMBL" id="KAE9251433.1"/>
    </source>
</evidence>
<evidence type="ECO:0000313" key="17">
    <source>
        <dbReference type="Proteomes" id="UP000441208"/>
    </source>
</evidence>
<evidence type="ECO:0000313" key="19">
    <source>
        <dbReference type="Proteomes" id="UP000476176"/>
    </source>
</evidence>
<evidence type="ECO:0000313" key="16">
    <source>
        <dbReference type="Proteomes" id="UP000440732"/>
    </source>
</evidence>
<evidence type="ECO:0000313" key="5">
    <source>
        <dbReference type="EMBL" id="KAE9134295.1"/>
    </source>
</evidence>
<dbReference type="EMBL" id="QXGB01000084">
    <property type="protein sequence ID" value="KAE9231749.1"/>
    <property type="molecule type" value="Genomic_DNA"/>
</dbReference>
<gene>
    <name evidence="10" type="ORF">PF001_g2949</name>
    <name evidence="9" type="ORF">PF002_g2725</name>
    <name evidence="8" type="ORF">PF004_g2458</name>
    <name evidence="7" type="ORF">PF005_g2983</name>
    <name evidence="6" type="ORF">PF006_g3036</name>
    <name evidence="5" type="ORF">PF007_g3005</name>
    <name evidence="11" type="ORF">PF008_g8021</name>
    <name evidence="2" type="ORF">PF009_g3502</name>
    <name evidence="4" type="ORF">PF010_g2644</name>
    <name evidence="3" type="ORF">PF011_g2674</name>
</gene>
<evidence type="ECO:0000313" key="2">
    <source>
        <dbReference type="EMBL" id="KAE8946876.1"/>
    </source>
</evidence>
<evidence type="ECO:0000313" key="3">
    <source>
        <dbReference type="EMBL" id="KAE9026208.1"/>
    </source>
</evidence>
<dbReference type="EMBL" id="QXFX01000074">
    <property type="protein sequence ID" value="KAE9133950.1"/>
    <property type="molecule type" value="Genomic_DNA"/>
</dbReference>
<evidence type="ECO:0000313" key="11">
    <source>
        <dbReference type="EMBL" id="KAE9346998.1"/>
    </source>
</evidence>
<evidence type="ECO:0000313" key="14">
    <source>
        <dbReference type="Proteomes" id="UP000437068"/>
    </source>
</evidence>
<feature type="compositionally biased region" description="Low complexity" evidence="1">
    <location>
        <begin position="1"/>
        <end position="15"/>
    </location>
</feature>
<evidence type="ECO:0000313" key="21">
    <source>
        <dbReference type="Proteomes" id="UP000488956"/>
    </source>
</evidence>